<dbReference type="RefSeq" id="WP_190538936.1">
    <property type="nucleotide sequence ID" value="NZ_CAWPNO010000106.1"/>
</dbReference>
<evidence type="ECO:0000256" key="2">
    <source>
        <dbReference type="ARBA" id="ARBA00023004"/>
    </source>
</evidence>
<dbReference type="PROSITE" id="PS51379">
    <property type="entry name" value="4FE4S_FER_2"/>
    <property type="match status" value="1"/>
</dbReference>
<dbReference type="InterPro" id="IPR017896">
    <property type="entry name" value="4Fe4S_Fe-S-bd"/>
</dbReference>
<accession>A0ABR8A4X8</accession>
<reference evidence="5 6" key="1">
    <citation type="journal article" date="2020" name="ISME J.">
        <title>Comparative genomics reveals insights into cyanobacterial evolution and habitat adaptation.</title>
        <authorList>
            <person name="Chen M.Y."/>
            <person name="Teng W.K."/>
            <person name="Zhao L."/>
            <person name="Hu C.X."/>
            <person name="Zhou Y.K."/>
            <person name="Han B.P."/>
            <person name="Song L.R."/>
            <person name="Shu W.S."/>
        </authorList>
    </citation>
    <scope>NUCLEOTIDE SEQUENCE [LARGE SCALE GENOMIC DNA]</scope>
    <source>
        <strain evidence="5 6">FACHB-288</strain>
    </source>
</reference>
<keyword evidence="6" id="KW-1185">Reference proteome</keyword>
<feature type="domain" description="4Fe-4S ferredoxin-type" evidence="4">
    <location>
        <begin position="1"/>
        <end position="29"/>
    </location>
</feature>
<dbReference type="Gene3D" id="3.30.70.20">
    <property type="match status" value="1"/>
</dbReference>
<proteinExistence type="predicted"/>
<evidence type="ECO:0000256" key="1">
    <source>
        <dbReference type="ARBA" id="ARBA00022723"/>
    </source>
</evidence>
<protein>
    <submittedName>
        <fullName evidence="5">4Fe-4S binding protein</fullName>
    </submittedName>
</protein>
<dbReference type="SUPFAM" id="SSF54862">
    <property type="entry name" value="4Fe-4S ferredoxins"/>
    <property type="match status" value="1"/>
</dbReference>
<keyword evidence="3" id="KW-0411">Iron-sulfur</keyword>
<name>A0ABR8A4X8_9CYAN</name>
<dbReference type="InterPro" id="IPR017900">
    <property type="entry name" value="4Fe4S_Fe_S_CS"/>
</dbReference>
<comment type="caution">
    <text evidence="5">The sequence shown here is derived from an EMBL/GenBank/DDBJ whole genome shotgun (WGS) entry which is preliminary data.</text>
</comment>
<gene>
    <name evidence="5" type="ORF">H6G24_05780</name>
</gene>
<dbReference type="EMBL" id="JACJQH010000007">
    <property type="protein sequence ID" value="MBD2195006.1"/>
    <property type="molecule type" value="Genomic_DNA"/>
</dbReference>
<dbReference type="Proteomes" id="UP000658514">
    <property type="component" value="Unassembled WGS sequence"/>
</dbReference>
<evidence type="ECO:0000313" key="5">
    <source>
        <dbReference type="EMBL" id="MBD2195006.1"/>
    </source>
</evidence>
<evidence type="ECO:0000256" key="3">
    <source>
        <dbReference type="ARBA" id="ARBA00023014"/>
    </source>
</evidence>
<dbReference type="Pfam" id="PF00037">
    <property type="entry name" value="Fer4"/>
    <property type="match status" value="1"/>
</dbReference>
<sequence length="119" mass="13516">MVYKITNQCISCGRCESSCPTGAIKIIAGDRYWIDSSLCTNCVGAYSVAQCAAECPIQDGCVKALTDYWESWFATHDRLVAKLKGTYQADYWERWFNLYSQKLSEQFSKRKQDVVSLEA</sequence>
<dbReference type="PROSITE" id="PS00198">
    <property type="entry name" value="4FE4S_FER_1"/>
    <property type="match status" value="1"/>
</dbReference>
<evidence type="ECO:0000259" key="4">
    <source>
        <dbReference type="PROSITE" id="PS51379"/>
    </source>
</evidence>
<keyword evidence="2" id="KW-0408">Iron</keyword>
<organism evidence="5 6">
    <name type="scientific">Calothrix parietina FACHB-288</name>
    <dbReference type="NCBI Taxonomy" id="2692896"/>
    <lineage>
        <taxon>Bacteria</taxon>
        <taxon>Bacillati</taxon>
        <taxon>Cyanobacteriota</taxon>
        <taxon>Cyanophyceae</taxon>
        <taxon>Nostocales</taxon>
        <taxon>Calotrichaceae</taxon>
        <taxon>Calothrix</taxon>
    </lineage>
</organism>
<keyword evidence="1" id="KW-0479">Metal-binding</keyword>
<evidence type="ECO:0000313" key="6">
    <source>
        <dbReference type="Proteomes" id="UP000658514"/>
    </source>
</evidence>